<organism evidence="1 2">
    <name type="scientific">Zalaria obscura</name>
    <dbReference type="NCBI Taxonomy" id="2024903"/>
    <lineage>
        <taxon>Eukaryota</taxon>
        <taxon>Fungi</taxon>
        <taxon>Dikarya</taxon>
        <taxon>Ascomycota</taxon>
        <taxon>Pezizomycotina</taxon>
        <taxon>Dothideomycetes</taxon>
        <taxon>Dothideomycetidae</taxon>
        <taxon>Dothideales</taxon>
        <taxon>Zalariaceae</taxon>
        <taxon>Zalaria</taxon>
    </lineage>
</organism>
<gene>
    <name evidence="1" type="ORF">M8818_003129</name>
</gene>
<accession>A0ACC3SF55</accession>
<reference evidence="1" key="1">
    <citation type="submission" date="2024-02" db="EMBL/GenBank/DDBJ databases">
        <title>Metagenome Assembled Genome of Zalaria obscura JY119.</title>
        <authorList>
            <person name="Vighnesh L."/>
            <person name="Jagadeeshwari U."/>
            <person name="Venkata Ramana C."/>
            <person name="Sasikala C."/>
        </authorList>
    </citation>
    <scope>NUCLEOTIDE SEQUENCE</scope>
    <source>
        <strain evidence="1">JY119</strain>
    </source>
</reference>
<protein>
    <submittedName>
        <fullName evidence="1">Uncharacterized protein</fullName>
    </submittedName>
</protein>
<evidence type="ECO:0000313" key="1">
    <source>
        <dbReference type="EMBL" id="KAK8211476.1"/>
    </source>
</evidence>
<keyword evidence="2" id="KW-1185">Reference proteome</keyword>
<evidence type="ECO:0000313" key="2">
    <source>
        <dbReference type="Proteomes" id="UP001320706"/>
    </source>
</evidence>
<dbReference type="EMBL" id="JAMKPW020000013">
    <property type="protein sequence ID" value="KAK8211476.1"/>
    <property type="molecule type" value="Genomic_DNA"/>
</dbReference>
<sequence>MPIRQPARYHKLAKISTIDVSHYKVYDMRYPMDKFPDTARRNPELIERFTASIQRRRQLLEYRQSHRMRLDPHIIKNREIEDEGIVYERSGLTKATTFAGPSGGQARVESEGYAVSLPETVSSTATSTTEEMTLTIPGRPVALDGKSLPEFECQYCFTVCNITSDRVWVHHVLRDLEPYICTFGNCSRADFSFESRTEWIEHEMQDHRKEWCCKVSSHPPHSNSASFRGHMRDAHGADTVSVHAFERWEDYDSPGASHGANCVNVKTVSNIHKSARPKGSHAYECPLFGHQGCGSQQGAPKRFTSKDRVASHIRFEHHNDPSDIEIKAYTQATGQYVIGTPAQLVRTDRQRARKPTWDFQQESDEERSQEWEVPGKAASEARLDLPHGLLRASRR</sequence>
<proteinExistence type="predicted"/>
<comment type="caution">
    <text evidence="1">The sequence shown here is derived from an EMBL/GenBank/DDBJ whole genome shotgun (WGS) entry which is preliminary data.</text>
</comment>
<dbReference type="Proteomes" id="UP001320706">
    <property type="component" value="Unassembled WGS sequence"/>
</dbReference>
<name>A0ACC3SF55_9PEZI</name>